<dbReference type="InterPro" id="IPR021458">
    <property type="entry name" value="Rv0495c"/>
</dbReference>
<dbReference type="AlphaFoldDB" id="A0A6C2YKE8"/>
<dbReference type="EMBL" id="LR586016">
    <property type="protein sequence ID" value="VIP01585.1"/>
    <property type="molecule type" value="Genomic_DNA"/>
</dbReference>
<reference evidence="2" key="1">
    <citation type="submission" date="2019-04" db="EMBL/GenBank/DDBJ databases">
        <authorList>
            <consortium name="Science for Life Laboratories"/>
        </authorList>
    </citation>
    <scope>NUCLEOTIDE SEQUENCE</scope>
    <source>
        <strain evidence="2">MBLW1</strain>
    </source>
</reference>
<name>A0A6C2YKE8_9BACT</name>
<dbReference type="Proteomes" id="UP000464378">
    <property type="component" value="Chromosome"/>
</dbReference>
<protein>
    <recommendedName>
        <fullName evidence="4">DUF3109 family protein</fullName>
    </recommendedName>
</protein>
<comment type="similarity">
    <text evidence="1">Belongs to the Rv0495c family.</text>
</comment>
<dbReference type="EMBL" id="LR593887">
    <property type="protein sequence ID" value="VTR98845.1"/>
    <property type="molecule type" value="Genomic_DNA"/>
</dbReference>
<sequence length="178" mass="20188">MSLSLPVVNLETAKFDCIFGRGCEGICCQNGRPSVEPEEAAQIEALLPRIKPLLRPDARKLLEKDGYLSNRKKLGFPMLRVIDQWCIFFNQGCVLHTIGMEDGKSYAYKPSQCALFPIQRNSKGQWYVRQWGYEGEQWDLFCLNPAASPVPASESLRAEMEYAAQFEANESTKSDENR</sequence>
<accession>A0A6C2YKE8</accession>
<evidence type="ECO:0000256" key="1">
    <source>
        <dbReference type="ARBA" id="ARBA00093770"/>
    </source>
</evidence>
<keyword evidence="3" id="KW-1185">Reference proteome</keyword>
<evidence type="ECO:0008006" key="4">
    <source>
        <dbReference type="Google" id="ProtNLM"/>
    </source>
</evidence>
<organism evidence="2">
    <name type="scientific">Tuwongella immobilis</name>
    <dbReference type="NCBI Taxonomy" id="692036"/>
    <lineage>
        <taxon>Bacteria</taxon>
        <taxon>Pseudomonadati</taxon>
        <taxon>Planctomycetota</taxon>
        <taxon>Planctomycetia</taxon>
        <taxon>Gemmatales</taxon>
        <taxon>Gemmataceae</taxon>
        <taxon>Tuwongella</taxon>
    </lineage>
</organism>
<dbReference type="InParanoid" id="A0A6C2YKE8"/>
<proteinExistence type="inferred from homology"/>
<evidence type="ECO:0000313" key="3">
    <source>
        <dbReference type="Proteomes" id="UP000464378"/>
    </source>
</evidence>
<dbReference type="KEGG" id="tim:GMBLW1_23750"/>
<evidence type="ECO:0000313" key="2">
    <source>
        <dbReference type="EMBL" id="VIP01585.1"/>
    </source>
</evidence>
<gene>
    <name evidence="2" type="ORF">GMBLW1_23750</name>
</gene>
<dbReference type="Pfam" id="PF11307">
    <property type="entry name" value="DUF3109"/>
    <property type="match status" value="1"/>
</dbReference>